<evidence type="ECO:0000256" key="12">
    <source>
        <dbReference type="ARBA" id="ARBA00023136"/>
    </source>
</evidence>
<evidence type="ECO:0000256" key="7">
    <source>
        <dbReference type="ARBA" id="ARBA00022792"/>
    </source>
</evidence>
<keyword evidence="5 15" id="KW-0107">Calcium channel</keyword>
<keyword evidence="18" id="KW-1185">Reference proteome</keyword>
<dbReference type="PANTHER" id="PTHR13462">
    <property type="entry name" value="CALCIUM UNIPORTER PROTEIN, MITOCHONDRIAL"/>
    <property type="match status" value="1"/>
</dbReference>
<organism evidence="17 18">
    <name type="scientific">Daphnia pulex</name>
    <name type="common">Water flea</name>
    <dbReference type="NCBI Taxonomy" id="6669"/>
    <lineage>
        <taxon>Eukaryota</taxon>
        <taxon>Metazoa</taxon>
        <taxon>Ecdysozoa</taxon>
        <taxon>Arthropoda</taxon>
        <taxon>Crustacea</taxon>
        <taxon>Branchiopoda</taxon>
        <taxon>Diplostraca</taxon>
        <taxon>Cladocera</taxon>
        <taxon>Anomopoda</taxon>
        <taxon>Daphniidae</taxon>
        <taxon>Daphnia</taxon>
    </lineage>
</organism>
<evidence type="ECO:0000256" key="11">
    <source>
        <dbReference type="ARBA" id="ARBA00023128"/>
    </source>
</evidence>
<comment type="subcellular location">
    <subcellularLocation>
        <location evidence="1 15">Mitochondrion inner membrane</location>
        <topology evidence="1 15">Multi-pass membrane protein</topology>
    </subcellularLocation>
</comment>
<gene>
    <name evidence="17" type="ORF">DAPPUDRAFT_240974</name>
</gene>
<evidence type="ECO:0000256" key="10">
    <source>
        <dbReference type="ARBA" id="ARBA00023065"/>
    </source>
</evidence>
<keyword evidence="3 15" id="KW-0813">Transport</keyword>
<comment type="domain">
    <text evidence="15">The selectivity filter, in which calcium ions are arranged in single file, is composed of two acidic rings separated by one helical turn along the central axis of the channel pore.</text>
</comment>
<evidence type="ECO:0000313" key="17">
    <source>
        <dbReference type="EMBL" id="EFX82668.1"/>
    </source>
</evidence>
<keyword evidence="8 15" id="KW-0106">Calcium</keyword>
<evidence type="ECO:0000256" key="13">
    <source>
        <dbReference type="ARBA" id="ARBA00023303"/>
    </source>
</evidence>
<dbReference type="STRING" id="6669.E9GD37"/>
<keyword evidence="7 15" id="KW-0999">Mitochondrion inner membrane</keyword>
<sequence length="88" mass="10111">MENAAPVGPVVQNIKTTNKQIRVSLIDNAFLQRQAPWMNFEMAGAERRTTTWAGLALMGVQFGDLVHLTWEEYSWDIMKPITYYIVHV</sequence>
<dbReference type="Pfam" id="PF04678">
    <property type="entry name" value="MCU"/>
    <property type="match status" value="1"/>
</dbReference>
<dbReference type="PANTHER" id="PTHR13462:SF10">
    <property type="entry name" value="CALCIUM UNIPORTER PROTEIN, MITOCHONDRIAL"/>
    <property type="match status" value="1"/>
</dbReference>
<comment type="similarity">
    <text evidence="2 15">Belongs to the MCU (TC 1.A.77) family.</text>
</comment>
<evidence type="ECO:0000256" key="3">
    <source>
        <dbReference type="ARBA" id="ARBA00022448"/>
    </source>
</evidence>
<keyword evidence="4 15" id="KW-0109">Calcium transport</keyword>
<keyword evidence="10 15" id="KW-0406">Ion transport</keyword>
<dbReference type="KEGG" id="dpx:DAPPUDRAFT_240974"/>
<evidence type="ECO:0000256" key="6">
    <source>
        <dbReference type="ARBA" id="ARBA00022692"/>
    </source>
</evidence>
<dbReference type="GO" id="GO:0005262">
    <property type="term" value="F:calcium channel activity"/>
    <property type="evidence" value="ECO:0007669"/>
    <property type="project" value="UniProtKB-UniRule"/>
</dbReference>
<dbReference type="eggNOG" id="KOG2966">
    <property type="taxonomic scope" value="Eukaryota"/>
</dbReference>
<keyword evidence="11 15" id="KW-0496">Mitochondrion</keyword>
<proteinExistence type="inferred from homology"/>
<evidence type="ECO:0000256" key="1">
    <source>
        <dbReference type="ARBA" id="ARBA00004448"/>
    </source>
</evidence>
<evidence type="ECO:0000256" key="5">
    <source>
        <dbReference type="ARBA" id="ARBA00022673"/>
    </source>
</evidence>
<dbReference type="InterPro" id="IPR039055">
    <property type="entry name" value="MCU_fam"/>
</dbReference>
<evidence type="ECO:0000256" key="4">
    <source>
        <dbReference type="ARBA" id="ARBA00022568"/>
    </source>
</evidence>
<reference evidence="17 18" key="1">
    <citation type="journal article" date="2011" name="Science">
        <title>The ecoresponsive genome of Daphnia pulex.</title>
        <authorList>
            <person name="Colbourne J.K."/>
            <person name="Pfrender M.E."/>
            <person name="Gilbert D."/>
            <person name="Thomas W.K."/>
            <person name="Tucker A."/>
            <person name="Oakley T.H."/>
            <person name="Tokishita S."/>
            <person name="Aerts A."/>
            <person name="Arnold G.J."/>
            <person name="Basu M.K."/>
            <person name="Bauer D.J."/>
            <person name="Caceres C.E."/>
            <person name="Carmel L."/>
            <person name="Casola C."/>
            <person name="Choi J.H."/>
            <person name="Detter J.C."/>
            <person name="Dong Q."/>
            <person name="Dusheyko S."/>
            <person name="Eads B.D."/>
            <person name="Frohlich T."/>
            <person name="Geiler-Samerotte K.A."/>
            <person name="Gerlach D."/>
            <person name="Hatcher P."/>
            <person name="Jogdeo S."/>
            <person name="Krijgsveld J."/>
            <person name="Kriventseva E.V."/>
            <person name="Kultz D."/>
            <person name="Laforsch C."/>
            <person name="Lindquist E."/>
            <person name="Lopez J."/>
            <person name="Manak J.R."/>
            <person name="Muller J."/>
            <person name="Pangilinan J."/>
            <person name="Patwardhan R.P."/>
            <person name="Pitluck S."/>
            <person name="Pritham E.J."/>
            <person name="Rechtsteiner A."/>
            <person name="Rho M."/>
            <person name="Rogozin I.B."/>
            <person name="Sakarya O."/>
            <person name="Salamov A."/>
            <person name="Schaack S."/>
            <person name="Shapiro H."/>
            <person name="Shiga Y."/>
            <person name="Skalitzky C."/>
            <person name="Smith Z."/>
            <person name="Souvorov A."/>
            <person name="Sung W."/>
            <person name="Tang Z."/>
            <person name="Tsuchiya D."/>
            <person name="Tu H."/>
            <person name="Vos H."/>
            <person name="Wang M."/>
            <person name="Wolf Y.I."/>
            <person name="Yamagata H."/>
            <person name="Yamada T."/>
            <person name="Ye Y."/>
            <person name="Shaw J.R."/>
            <person name="Andrews J."/>
            <person name="Crease T.J."/>
            <person name="Tang H."/>
            <person name="Lucas S.M."/>
            <person name="Robertson H.M."/>
            <person name="Bork P."/>
            <person name="Koonin E.V."/>
            <person name="Zdobnov E.M."/>
            <person name="Grigoriev I.V."/>
            <person name="Lynch M."/>
            <person name="Boore J.L."/>
        </authorList>
    </citation>
    <scope>NUCLEOTIDE SEQUENCE [LARGE SCALE GENOMIC DNA]</scope>
</reference>
<dbReference type="OrthoDB" id="278338at2759"/>
<keyword evidence="9" id="KW-1133">Transmembrane helix</keyword>
<evidence type="ECO:0000259" key="16">
    <source>
        <dbReference type="Pfam" id="PF04678"/>
    </source>
</evidence>
<evidence type="ECO:0000256" key="15">
    <source>
        <dbReference type="RuleBase" id="RU367035"/>
    </source>
</evidence>
<evidence type="ECO:0000256" key="2">
    <source>
        <dbReference type="ARBA" id="ARBA00005653"/>
    </source>
</evidence>
<dbReference type="GO" id="GO:0036444">
    <property type="term" value="P:calcium import into the mitochondrion"/>
    <property type="evidence" value="ECO:0007669"/>
    <property type="project" value="UniProtKB-ARBA"/>
</dbReference>
<protein>
    <recommendedName>
        <fullName evidence="15">Calcium uniporter protein</fullName>
    </recommendedName>
</protein>
<dbReference type="EMBL" id="GL732539">
    <property type="protein sequence ID" value="EFX82668.1"/>
    <property type="molecule type" value="Genomic_DNA"/>
</dbReference>
<dbReference type="GO" id="GO:0051560">
    <property type="term" value="P:mitochondrial calcium ion homeostasis"/>
    <property type="evidence" value="ECO:0007669"/>
    <property type="project" value="UniProtKB-UniRule"/>
</dbReference>
<evidence type="ECO:0000256" key="14">
    <source>
        <dbReference type="ARBA" id="ARBA00036634"/>
    </source>
</evidence>
<dbReference type="HOGENOM" id="CLU_190173_0_0_1"/>
<dbReference type="InterPro" id="IPR006769">
    <property type="entry name" value="MCU_C"/>
</dbReference>
<comment type="catalytic activity">
    <reaction evidence="14">
        <text>Ca(2+)(in) = Ca(2+)(out)</text>
        <dbReference type="Rhea" id="RHEA:29671"/>
        <dbReference type="ChEBI" id="CHEBI:29108"/>
    </reaction>
</comment>
<keyword evidence="13 15" id="KW-0407">Ion channel</keyword>
<accession>E9GD37</accession>
<name>E9GD37_DAPPU</name>
<evidence type="ECO:0000256" key="8">
    <source>
        <dbReference type="ARBA" id="ARBA00022837"/>
    </source>
</evidence>
<dbReference type="GO" id="GO:0015292">
    <property type="term" value="F:uniporter activity"/>
    <property type="evidence" value="ECO:0007669"/>
    <property type="project" value="UniProtKB-UniRule"/>
</dbReference>
<evidence type="ECO:0000313" key="18">
    <source>
        <dbReference type="Proteomes" id="UP000000305"/>
    </source>
</evidence>
<feature type="domain" description="Calcium uniporter protein C-terminal" evidence="16">
    <location>
        <begin position="42"/>
        <end position="85"/>
    </location>
</feature>
<comment type="function">
    <text evidence="15">Mitochondrial inner membrane calcium uniporter that mediates calcium uptake into mitochondria. Mitochondrial calcium homeostasis plays key roles in cellular physiology and regulates cell bioenergetics, cytoplasmic calcium signals and activation of cell death pathways.</text>
</comment>
<keyword evidence="12" id="KW-0472">Membrane</keyword>
<dbReference type="Proteomes" id="UP000000305">
    <property type="component" value="Unassembled WGS sequence"/>
</dbReference>
<dbReference type="GO" id="GO:0005743">
    <property type="term" value="C:mitochondrial inner membrane"/>
    <property type="evidence" value="ECO:0007669"/>
    <property type="project" value="UniProtKB-SubCell"/>
</dbReference>
<evidence type="ECO:0000256" key="9">
    <source>
        <dbReference type="ARBA" id="ARBA00022989"/>
    </source>
</evidence>
<dbReference type="InParanoid" id="E9GD37"/>
<keyword evidence="6" id="KW-0812">Transmembrane</keyword>
<dbReference type="AlphaFoldDB" id="E9GD37"/>
<dbReference type="PhylomeDB" id="E9GD37"/>